<evidence type="ECO:0000313" key="2">
    <source>
        <dbReference type="Proteomes" id="UP001162501"/>
    </source>
</evidence>
<reference evidence="1" key="1">
    <citation type="submission" date="2023-05" db="EMBL/GenBank/DDBJ databases">
        <authorList>
            <consortium name="ELIXIR-Norway"/>
        </authorList>
    </citation>
    <scope>NUCLEOTIDE SEQUENCE</scope>
</reference>
<gene>
    <name evidence="1" type="ORF">MRATA1EN22A_LOCUS18312</name>
</gene>
<sequence>MFGVYTENKHLCSFWCGGSTRWLFFFLKNKQNAPFLVCFCLSPFFQMLLAAGLLQVSAGSTQKVGLPLKAPAPCKCPEPASVGFPAQDTLLSENDLLANLILK</sequence>
<protein>
    <submittedName>
        <fullName evidence="1">Uncharacterized protein</fullName>
    </submittedName>
</protein>
<proteinExistence type="predicted"/>
<organism evidence="1 2">
    <name type="scientific">Rangifer tarandus platyrhynchus</name>
    <name type="common">Svalbard reindeer</name>
    <dbReference type="NCBI Taxonomy" id="3082113"/>
    <lineage>
        <taxon>Eukaryota</taxon>
        <taxon>Metazoa</taxon>
        <taxon>Chordata</taxon>
        <taxon>Craniata</taxon>
        <taxon>Vertebrata</taxon>
        <taxon>Euteleostomi</taxon>
        <taxon>Mammalia</taxon>
        <taxon>Eutheria</taxon>
        <taxon>Laurasiatheria</taxon>
        <taxon>Artiodactyla</taxon>
        <taxon>Ruminantia</taxon>
        <taxon>Pecora</taxon>
        <taxon>Cervidae</taxon>
        <taxon>Odocoileinae</taxon>
        <taxon>Rangifer</taxon>
    </lineage>
</organism>
<dbReference type="Proteomes" id="UP001162501">
    <property type="component" value="Chromosome 3"/>
</dbReference>
<name>A0AC59ZGP0_RANTA</name>
<accession>A0AC59ZGP0</accession>
<dbReference type="EMBL" id="OX596087">
    <property type="protein sequence ID" value="CAN0422215.1"/>
    <property type="molecule type" value="Genomic_DNA"/>
</dbReference>
<evidence type="ECO:0000313" key="1">
    <source>
        <dbReference type="EMBL" id="CAN0422215.1"/>
    </source>
</evidence>
<reference evidence="1" key="2">
    <citation type="submission" date="2025-03" db="EMBL/GenBank/DDBJ databases">
        <authorList>
            <consortium name="ELIXIR-Norway"/>
            <consortium name="Elixir Norway"/>
        </authorList>
    </citation>
    <scope>NUCLEOTIDE SEQUENCE</scope>
</reference>